<evidence type="ECO:0000313" key="1">
    <source>
        <dbReference type="EMBL" id="MPC14466.1"/>
    </source>
</evidence>
<organism evidence="1 2">
    <name type="scientific">Portunus trituberculatus</name>
    <name type="common">Swimming crab</name>
    <name type="synonym">Neptunus trituberculatus</name>
    <dbReference type="NCBI Taxonomy" id="210409"/>
    <lineage>
        <taxon>Eukaryota</taxon>
        <taxon>Metazoa</taxon>
        <taxon>Ecdysozoa</taxon>
        <taxon>Arthropoda</taxon>
        <taxon>Crustacea</taxon>
        <taxon>Multicrustacea</taxon>
        <taxon>Malacostraca</taxon>
        <taxon>Eumalacostraca</taxon>
        <taxon>Eucarida</taxon>
        <taxon>Decapoda</taxon>
        <taxon>Pleocyemata</taxon>
        <taxon>Brachyura</taxon>
        <taxon>Eubrachyura</taxon>
        <taxon>Portunoidea</taxon>
        <taxon>Portunidae</taxon>
        <taxon>Portuninae</taxon>
        <taxon>Portunus</taxon>
    </lineage>
</organism>
<protein>
    <submittedName>
        <fullName evidence="1">Uncharacterized protein</fullName>
    </submittedName>
</protein>
<dbReference type="EMBL" id="VSRR010000353">
    <property type="protein sequence ID" value="MPC14466.1"/>
    <property type="molecule type" value="Genomic_DNA"/>
</dbReference>
<sequence length="85" mass="9210">MPDSAPLCQGAGMATHVLKHYTASLPHLSVWSSGIRLAIITDSHSTLIAATQLRKTLFSTSDVMDSAKPAIKRRPVLQERSVNEP</sequence>
<dbReference type="Proteomes" id="UP000324222">
    <property type="component" value="Unassembled WGS sequence"/>
</dbReference>
<accession>A0A5B7D1V4</accession>
<proteinExistence type="predicted"/>
<dbReference type="AlphaFoldDB" id="A0A5B7D1V4"/>
<evidence type="ECO:0000313" key="2">
    <source>
        <dbReference type="Proteomes" id="UP000324222"/>
    </source>
</evidence>
<comment type="caution">
    <text evidence="1">The sequence shown here is derived from an EMBL/GenBank/DDBJ whole genome shotgun (WGS) entry which is preliminary data.</text>
</comment>
<gene>
    <name evidence="1" type="ORF">E2C01_007233</name>
</gene>
<reference evidence="1 2" key="1">
    <citation type="submission" date="2019-05" db="EMBL/GenBank/DDBJ databases">
        <title>Another draft genome of Portunus trituberculatus and its Hox gene families provides insights of decapod evolution.</title>
        <authorList>
            <person name="Jeong J.-H."/>
            <person name="Song I."/>
            <person name="Kim S."/>
            <person name="Choi T."/>
            <person name="Kim D."/>
            <person name="Ryu S."/>
            <person name="Kim W."/>
        </authorList>
    </citation>
    <scope>NUCLEOTIDE SEQUENCE [LARGE SCALE GENOMIC DNA]</scope>
    <source>
        <tissue evidence="1">Muscle</tissue>
    </source>
</reference>
<keyword evidence="2" id="KW-1185">Reference proteome</keyword>
<name>A0A5B7D1V4_PORTR</name>